<dbReference type="Proteomes" id="UP001623591">
    <property type="component" value="Unassembled WGS sequence"/>
</dbReference>
<evidence type="ECO:0000256" key="2">
    <source>
        <dbReference type="SAM" id="Phobius"/>
    </source>
</evidence>
<keyword evidence="4" id="KW-1185">Reference proteome</keyword>
<comment type="caution">
    <text evidence="3">The sequence shown here is derived from an EMBL/GenBank/DDBJ whole genome shotgun (WGS) entry which is preliminary data.</text>
</comment>
<feature type="transmembrane region" description="Helical" evidence="2">
    <location>
        <begin position="7"/>
        <end position="27"/>
    </location>
</feature>
<evidence type="ECO:0000313" key="4">
    <source>
        <dbReference type="Proteomes" id="UP001623591"/>
    </source>
</evidence>
<accession>A0ABW8T121</accession>
<name>A0ABW8T121_9CLOT</name>
<evidence type="ECO:0000256" key="1">
    <source>
        <dbReference type="SAM" id="MobiDB-lite"/>
    </source>
</evidence>
<organism evidence="3 4">
    <name type="scientific">Candidatus Clostridium stratigraminis</name>
    <dbReference type="NCBI Taxonomy" id="3381661"/>
    <lineage>
        <taxon>Bacteria</taxon>
        <taxon>Bacillati</taxon>
        <taxon>Bacillota</taxon>
        <taxon>Clostridia</taxon>
        <taxon>Eubacteriales</taxon>
        <taxon>Clostridiaceae</taxon>
        <taxon>Clostridium</taxon>
    </lineage>
</organism>
<reference evidence="3 4" key="1">
    <citation type="submission" date="2024-11" db="EMBL/GenBank/DDBJ databases">
        <authorList>
            <person name="Heng Y.C."/>
            <person name="Lim A.C.H."/>
            <person name="Lee J.K.Y."/>
            <person name="Kittelmann S."/>
        </authorList>
    </citation>
    <scope>NUCLEOTIDE SEQUENCE [LARGE SCALE GENOMIC DNA]</scope>
    <source>
        <strain evidence="3 4">WILCCON 0185</strain>
    </source>
</reference>
<gene>
    <name evidence="3" type="ORF">ACJDUG_04555</name>
</gene>
<protein>
    <submittedName>
        <fullName evidence="3">Uncharacterized protein</fullName>
    </submittedName>
</protein>
<evidence type="ECO:0000313" key="3">
    <source>
        <dbReference type="EMBL" id="MFL0246249.1"/>
    </source>
</evidence>
<keyword evidence="2" id="KW-0472">Membrane</keyword>
<dbReference type="RefSeq" id="WP_406768725.1">
    <property type="nucleotide sequence ID" value="NZ_JBJHZZ010000002.1"/>
</dbReference>
<feature type="compositionally biased region" description="Low complexity" evidence="1">
    <location>
        <begin position="220"/>
        <end position="245"/>
    </location>
</feature>
<feature type="region of interest" description="Disordered" evidence="1">
    <location>
        <begin position="220"/>
        <end position="249"/>
    </location>
</feature>
<keyword evidence="2" id="KW-1133">Transmembrane helix</keyword>
<sequence>MRKKKNYIFLGLSAFFLLIAILTIFIFSTPRFPSKSSSALDALEKVKAASGNGELLLNNEDTNALINLYFKNKLSSGALKVKEIYSDIEGNNISLFLPFTINKISLTLSTKGTLSYENNKYIYKLASIKLGKLPLPKGLLFSIAKKYSSSSLSITNGEIQLRNILPLKISALTVKDNLLLVSIVTSKENSNTTQKGWNNSSSNIVTELFKNMLNIDTVNNTSSGTNSSSNVSSSNNANNSTPKSSPEAENNKKLKLLNSQLILAASSLKSIQEIKAMTMMETAVQKAISNPSYNFSADITETKKYYNTLTKEQKTHIKQAILSNVDIQNAMDLQAVITK</sequence>
<proteinExistence type="predicted"/>
<dbReference type="EMBL" id="JBJHZZ010000002">
    <property type="protein sequence ID" value="MFL0246249.1"/>
    <property type="molecule type" value="Genomic_DNA"/>
</dbReference>
<keyword evidence="2" id="KW-0812">Transmembrane</keyword>